<name>A0A448YFH5_BRENA</name>
<evidence type="ECO:0000256" key="3">
    <source>
        <dbReference type="SAM" id="Phobius"/>
    </source>
</evidence>
<protein>
    <submittedName>
        <fullName evidence="5">DEKNAAC100146</fullName>
    </submittedName>
</protein>
<keyword evidence="3" id="KW-0472">Membrane</keyword>
<dbReference type="InterPro" id="IPR021858">
    <property type="entry name" value="Fun_TF"/>
</dbReference>
<proteinExistence type="predicted"/>
<dbReference type="InterPro" id="IPR001138">
    <property type="entry name" value="Zn2Cys6_DnaBD"/>
</dbReference>
<dbReference type="SUPFAM" id="SSF57701">
    <property type="entry name" value="Zn2/Cys6 DNA-binding domain"/>
    <property type="match status" value="1"/>
</dbReference>
<dbReference type="AlphaFoldDB" id="A0A448YFH5"/>
<keyword evidence="2" id="KW-0539">Nucleus</keyword>
<organism evidence="5 6">
    <name type="scientific">Brettanomyces naardenensis</name>
    <name type="common">Yeast</name>
    <dbReference type="NCBI Taxonomy" id="13370"/>
    <lineage>
        <taxon>Eukaryota</taxon>
        <taxon>Fungi</taxon>
        <taxon>Dikarya</taxon>
        <taxon>Ascomycota</taxon>
        <taxon>Saccharomycotina</taxon>
        <taxon>Pichiomycetes</taxon>
        <taxon>Pichiales</taxon>
        <taxon>Pichiaceae</taxon>
        <taxon>Brettanomyces</taxon>
    </lineage>
</organism>
<reference evidence="5 6" key="1">
    <citation type="submission" date="2018-12" db="EMBL/GenBank/DDBJ databases">
        <authorList>
            <person name="Tiukova I."/>
            <person name="Dainat J."/>
        </authorList>
    </citation>
    <scope>NUCLEOTIDE SEQUENCE [LARGE SCALE GENOMIC DNA]</scope>
</reference>
<accession>A0A448YFH5</accession>
<keyword evidence="6" id="KW-1185">Reference proteome</keyword>
<comment type="subcellular location">
    <subcellularLocation>
        <location evidence="1">Nucleus</location>
    </subcellularLocation>
</comment>
<evidence type="ECO:0000256" key="1">
    <source>
        <dbReference type="ARBA" id="ARBA00004123"/>
    </source>
</evidence>
<dbReference type="InParanoid" id="A0A448YFH5"/>
<feature type="transmembrane region" description="Helical" evidence="3">
    <location>
        <begin position="411"/>
        <end position="429"/>
    </location>
</feature>
<dbReference type="OrthoDB" id="3598904at2759"/>
<dbReference type="InterPro" id="IPR036864">
    <property type="entry name" value="Zn2-C6_fun-type_DNA-bd_sf"/>
</dbReference>
<dbReference type="GO" id="GO:0000981">
    <property type="term" value="F:DNA-binding transcription factor activity, RNA polymerase II-specific"/>
    <property type="evidence" value="ECO:0007669"/>
    <property type="project" value="InterPro"/>
</dbReference>
<dbReference type="Proteomes" id="UP000290900">
    <property type="component" value="Unassembled WGS sequence"/>
</dbReference>
<evidence type="ECO:0000313" key="5">
    <source>
        <dbReference type="EMBL" id="VEU19627.1"/>
    </source>
</evidence>
<evidence type="ECO:0000259" key="4">
    <source>
        <dbReference type="PROSITE" id="PS50048"/>
    </source>
</evidence>
<keyword evidence="3" id="KW-1133">Transmembrane helix</keyword>
<dbReference type="Pfam" id="PF00172">
    <property type="entry name" value="Zn_clus"/>
    <property type="match status" value="1"/>
</dbReference>
<sequence>MAKISRSRNGCITCKQRRRKCDETKPCCLRCLKSGRQCGGYGVQLIFDVDDSRNEGKQFSLNSKGERKYGFRGRPRKDTLSKSCKIGKPEKRQGVPVKFEESQLVGGIVGMCKTGSAESVSACSVGSAVSAVPMDLISPTSGTSSFSSLDEEGKVERGIQDSATPITSSVRRSDIDIANPFQFEDALYDGLDYLLSNSEQLGVFDGQELLSPVSRRAQIEAQNGLEWPQSFLQLIKSPGMGDLNERLVPPKVEAYSSVGEQRMLSSEPTTSEDNFILRHFFEKVVYLLDAHPKSPWPELMIQFCSFELARSCFLSLSSIHLFVNNGGKEFYKKGVIHINNTMEYLMKYVKKRDDGKDSKAAEQSTALLKVLQARERDDPIAESSDKKLDSAIAVERIMNNLRYESEKRKRSNFFVILLLLYVHLLFAILESGRSALSRLFLRLFASIAADTTFESFLRHIDQSQTLICVLSWFDTITALVSPDFRLPFSRPEWYGTRDDNISTARMNGCPGEIFEVLSEICKLRNRLGGNWNVRKCAMDELECKAIFDKLKGSLIDYREYVPLMLENSFPYEERLKGAQCWSLAAYVKLLEVCQIGEDYKETIESVTLEFLSVYETLDSQSPIVTQMVWPVLEIAIHCRTEKTKIRVMELLETLYDTVKMGTIQTMIRVTKESWSTGKDLDQILSGREWLGAGIDFIPC</sequence>
<dbReference type="STRING" id="13370.A0A448YFH5"/>
<dbReference type="EMBL" id="CAACVR010000001">
    <property type="protein sequence ID" value="VEU19627.1"/>
    <property type="molecule type" value="Genomic_DNA"/>
</dbReference>
<dbReference type="PANTHER" id="PTHR37534">
    <property type="entry name" value="TRANSCRIPTIONAL ACTIVATOR PROTEIN UGA3"/>
    <property type="match status" value="1"/>
</dbReference>
<dbReference type="PROSITE" id="PS00463">
    <property type="entry name" value="ZN2_CY6_FUNGAL_1"/>
    <property type="match status" value="1"/>
</dbReference>
<dbReference type="Pfam" id="PF11951">
    <property type="entry name" value="Fungal_trans_2"/>
    <property type="match status" value="1"/>
</dbReference>
<keyword evidence="3" id="KW-0812">Transmembrane</keyword>
<dbReference type="Gene3D" id="4.10.240.10">
    <property type="entry name" value="Zn(2)-C6 fungal-type DNA-binding domain"/>
    <property type="match status" value="1"/>
</dbReference>
<dbReference type="PROSITE" id="PS50048">
    <property type="entry name" value="ZN2_CY6_FUNGAL_2"/>
    <property type="match status" value="1"/>
</dbReference>
<dbReference type="GO" id="GO:0008270">
    <property type="term" value="F:zinc ion binding"/>
    <property type="evidence" value="ECO:0007669"/>
    <property type="project" value="InterPro"/>
</dbReference>
<dbReference type="SMART" id="SM00066">
    <property type="entry name" value="GAL4"/>
    <property type="match status" value="1"/>
</dbReference>
<feature type="domain" description="Zn(2)-C6 fungal-type" evidence="4">
    <location>
        <begin position="10"/>
        <end position="38"/>
    </location>
</feature>
<evidence type="ECO:0000313" key="6">
    <source>
        <dbReference type="Proteomes" id="UP000290900"/>
    </source>
</evidence>
<gene>
    <name evidence="5" type="ORF">BRENAR_LOCUS364</name>
</gene>
<dbReference type="CDD" id="cd00067">
    <property type="entry name" value="GAL4"/>
    <property type="match status" value="1"/>
</dbReference>
<dbReference type="PANTHER" id="PTHR37534:SF46">
    <property type="entry name" value="ZN(II)2CYS6 TRANSCRIPTION FACTOR (EUROFUNG)"/>
    <property type="match status" value="1"/>
</dbReference>
<evidence type="ECO:0000256" key="2">
    <source>
        <dbReference type="ARBA" id="ARBA00023242"/>
    </source>
</evidence>
<dbReference type="GO" id="GO:0005634">
    <property type="term" value="C:nucleus"/>
    <property type="evidence" value="ECO:0007669"/>
    <property type="project" value="UniProtKB-SubCell"/>
</dbReference>